<protein>
    <submittedName>
        <fullName evidence="1">Uncharacterized protein</fullName>
    </submittedName>
</protein>
<gene>
    <name evidence="1" type="ORF">FH972_018245</name>
</gene>
<name>A0A5N6RLX2_9ROSI</name>
<accession>A0A5N6RLX2</accession>
<reference evidence="1 2" key="1">
    <citation type="submission" date="2019-06" db="EMBL/GenBank/DDBJ databases">
        <title>A chromosomal-level reference genome of Carpinus fangiana (Coryloideae, Betulaceae).</title>
        <authorList>
            <person name="Yang X."/>
            <person name="Wang Z."/>
            <person name="Zhang L."/>
            <person name="Hao G."/>
            <person name="Liu J."/>
            <person name="Yang Y."/>
        </authorList>
    </citation>
    <scope>NUCLEOTIDE SEQUENCE [LARGE SCALE GENOMIC DNA]</scope>
    <source>
        <strain evidence="1">Cfa_2016G</strain>
        <tissue evidence="1">Leaf</tissue>
    </source>
</reference>
<dbReference type="Proteomes" id="UP000327013">
    <property type="component" value="Chromosome 7"/>
</dbReference>
<keyword evidence="2" id="KW-1185">Reference proteome</keyword>
<organism evidence="1 2">
    <name type="scientific">Carpinus fangiana</name>
    <dbReference type="NCBI Taxonomy" id="176857"/>
    <lineage>
        <taxon>Eukaryota</taxon>
        <taxon>Viridiplantae</taxon>
        <taxon>Streptophyta</taxon>
        <taxon>Embryophyta</taxon>
        <taxon>Tracheophyta</taxon>
        <taxon>Spermatophyta</taxon>
        <taxon>Magnoliopsida</taxon>
        <taxon>eudicotyledons</taxon>
        <taxon>Gunneridae</taxon>
        <taxon>Pentapetalae</taxon>
        <taxon>rosids</taxon>
        <taxon>fabids</taxon>
        <taxon>Fagales</taxon>
        <taxon>Betulaceae</taxon>
        <taxon>Carpinus</taxon>
    </lineage>
</organism>
<proteinExistence type="predicted"/>
<evidence type="ECO:0000313" key="2">
    <source>
        <dbReference type="Proteomes" id="UP000327013"/>
    </source>
</evidence>
<evidence type="ECO:0000313" key="1">
    <source>
        <dbReference type="EMBL" id="KAE8100338.1"/>
    </source>
</evidence>
<dbReference type="AlphaFoldDB" id="A0A5N6RLX2"/>
<dbReference type="EMBL" id="CM017327">
    <property type="protein sequence ID" value="KAE8100338.1"/>
    <property type="molecule type" value="Genomic_DNA"/>
</dbReference>
<sequence length="68" mass="7492">MVGVQQNIAVSDLGYEVDATPTMKGKNTEVGERYVEEISGKNFPTKKFVNIESRQDVGDVEANMEALN</sequence>